<evidence type="ECO:0000313" key="4">
    <source>
        <dbReference type="Proteomes" id="UP000013307"/>
    </source>
</evidence>
<dbReference type="Proteomes" id="UP000013307">
    <property type="component" value="Chromosome"/>
</dbReference>
<dbReference type="HOGENOM" id="CLU_1248290_0_0_2"/>
<dbReference type="STRING" id="387631.Asulf_01332"/>
<keyword evidence="4" id="KW-1185">Reference proteome</keyword>
<dbReference type="Pfam" id="PF04473">
    <property type="entry name" value="DUF553"/>
    <property type="match status" value="1"/>
</dbReference>
<sequence>MLFDFIQRVDKGKPYIEYRLAMCRDYAKLTAVLLHNLFPNSQIYFISIPWHVAAGIKVNKKLYILDQKLPVLTLDAWLRVWNRRTATIYQLKVLDSKNKKKIKLEKCGVAKLSDPSIEVNTEKLTDEVTKLLEINQVTQKENSIVEIPPLSKLAKCYGEDEIVIYSMTRAIKLKLENELCDNINRISKIDVVQDGDNLVVKVYF</sequence>
<proteinExistence type="inferred from homology"/>
<reference evidence="3 4" key="1">
    <citation type="journal article" date="2013" name="Genome Announc.">
        <title>Complete Genome Sequence of the Thermophilic and Facultatively Chemolithoautotrophic Sulfate Reducer Archaeoglobus sulfaticallidus Strain PM70-1T.</title>
        <authorList>
            <person name="Stokke R."/>
            <person name="Hocking W.P."/>
            <person name="Steinsbu B.O."/>
            <person name="Steen I.H."/>
        </authorList>
    </citation>
    <scope>NUCLEOTIDE SEQUENCE [LARGE SCALE GENOMIC DNA]</scope>
    <source>
        <strain evidence="3">PM70-1</strain>
    </source>
</reference>
<dbReference type="OrthoDB" id="86147at2157"/>
<evidence type="ECO:0000313" key="3">
    <source>
        <dbReference type="EMBL" id="AGK61323.1"/>
    </source>
</evidence>
<dbReference type="EMBL" id="CP005290">
    <property type="protein sequence ID" value="AGK61323.1"/>
    <property type="molecule type" value="Genomic_DNA"/>
</dbReference>
<evidence type="ECO:0000256" key="1">
    <source>
        <dbReference type="ARBA" id="ARBA00007458"/>
    </source>
</evidence>
<gene>
    <name evidence="3" type="ORF">Asulf_01332</name>
</gene>
<dbReference type="AlphaFoldDB" id="N0BE75"/>
<accession>N0BE75</accession>
<protein>
    <recommendedName>
        <fullName evidence="2">Transglutaminase-like domain-containing protein</fullName>
    </recommendedName>
</protein>
<name>N0BE75_9EURY</name>
<dbReference type="RefSeq" id="WP_015590921.1">
    <property type="nucleotide sequence ID" value="NC_021169.1"/>
</dbReference>
<dbReference type="GeneID" id="15392971"/>
<evidence type="ECO:0000259" key="2">
    <source>
        <dbReference type="Pfam" id="PF04473"/>
    </source>
</evidence>
<dbReference type="KEGG" id="ast:Asulf_01332"/>
<organism evidence="3 4">
    <name type="scientific">Archaeoglobus sulfaticallidus PM70-1</name>
    <dbReference type="NCBI Taxonomy" id="387631"/>
    <lineage>
        <taxon>Archaea</taxon>
        <taxon>Methanobacteriati</taxon>
        <taxon>Methanobacteriota</taxon>
        <taxon>Archaeoglobi</taxon>
        <taxon>Archaeoglobales</taxon>
        <taxon>Archaeoglobaceae</taxon>
        <taxon>Archaeoglobus</taxon>
    </lineage>
</organism>
<feature type="domain" description="Transglutaminase-like" evidence="2">
    <location>
        <begin position="7"/>
        <end position="90"/>
    </location>
</feature>
<dbReference type="InterPro" id="IPR007562">
    <property type="entry name" value="Transglutaminase-like_domain"/>
</dbReference>
<dbReference type="eggNOG" id="arCOG02164">
    <property type="taxonomic scope" value="Archaea"/>
</dbReference>
<comment type="similarity">
    <text evidence="1">Belongs to the UPF0252 family.</text>
</comment>